<dbReference type="GO" id="GO:0046872">
    <property type="term" value="F:metal ion binding"/>
    <property type="evidence" value="ECO:0007669"/>
    <property type="project" value="UniProtKB-KW"/>
</dbReference>
<proteinExistence type="inferred from homology"/>
<dbReference type="SMART" id="SM00091">
    <property type="entry name" value="PAS"/>
    <property type="match status" value="1"/>
</dbReference>
<keyword evidence="20" id="KW-1185">Reference proteome</keyword>
<dbReference type="CDD" id="cd01949">
    <property type="entry name" value="GGDEF"/>
    <property type="match status" value="1"/>
</dbReference>
<dbReference type="GO" id="GO:0016301">
    <property type="term" value="F:kinase activity"/>
    <property type="evidence" value="ECO:0007669"/>
    <property type="project" value="UniProtKB-KW"/>
</dbReference>
<evidence type="ECO:0000256" key="13">
    <source>
        <dbReference type="ARBA" id="ARBA00023004"/>
    </source>
</evidence>
<comment type="similarity">
    <text evidence="3">Belongs to the hemerythrin family.</text>
</comment>
<dbReference type="Gene3D" id="3.30.70.270">
    <property type="match status" value="1"/>
</dbReference>
<keyword evidence="6" id="KW-0808">Transferase</keyword>
<comment type="subcellular location">
    <subcellularLocation>
        <location evidence="2">Cell membrane</location>
        <topology evidence="2">Multi-pass membrane protein</topology>
    </subcellularLocation>
</comment>
<keyword evidence="12 16" id="KW-1133">Transmembrane helix</keyword>
<dbReference type="InterPro" id="IPR016131">
    <property type="entry name" value="Haemerythrin_Fe_BS"/>
</dbReference>
<keyword evidence="10" id="KW-0418">Kinase</keyword>
<dbReference type="SUPFAM" id="SSF103190">
    <property type="entry name" value="Sensory domain-like"/>
    <property type="match status" value="1"/>
</dbReference>
<dbReference type="InterPro" id="IPR043128">
    <property type="entry name" value="Rev_trsase/Diguanyl_cyclase"/>
</dbReference>
<dbReference type="Pfam" id="PF00990">
    <property type="entry name" value="GGDEF"/>
    <property type="match status" value="1"/>
</dbReference>
<dbReference type="SMART" id="SM00267">
    <property type="entry name" value="GGDEF"/>
    <property type="match status" value="1"/>
</dbReference>
<dbReference type="Pfam" id="PF01814">
    <property type="entry name" value="Hemerythrin"/>
    <property type="match status" value="1"/>
</dbReference>
<dbReference type="CDD" id="cd12914">
    <property type="entry name" value="PDC1_DGC_like"/>
    <property type="match status" value="1"/>
</dbReference>
<keyword evidence="7 16" id="KW-0812">Transmembrane</keyword>
<dbReference type="NCBIfam" id="NF033749">
    <property type="entry name" value="bact_hemeryth"/>
    <property type="match status" value="1"/>
</dbReference>
<keyword evidence="11" id="KW-0067">ATP-binding</keyword>
<accession>C4L7I1</accession>
<keyword evidence="14" id="KW-0902">Two-component regulatory system</keyword>
<dbReference type="GO" id="GO:0005524">
    <property type="term" value="F:ATP binding"/>
    <property type="evidence" value="ECO:0007669"/>
    <property type="project" value="UniProtKB-KW"/>
</dbReference>
<keyword evidence="5" id="KW-0597">Phosphoprotein</keyword>
<feature type="domain" description="PAS" evidence="17">
    <location>
        <begin position="335"/>
        <end position="405"/>
    </location>
</feature>
<dbReference type="InterPro" id="IPR029787">
    <property type="entry name" value="Nucleotide_cyclase"/>
</dbReference>
<evidence type="ECO:0000313" key="20">
    <source>
        <dbReference type="Proteomes" id="UP000009073"/>
    </source>
</evidence>
<evidence type="ECO:0000256" key="8">
    <source>
        <dbReference type="ARBA" id="ARBA00022723"/>
    </source>
</evidence>
<dbReference type="Gene3D" id="3.30.450.20">
    <property type="entry name" value="PAS domain"/>
    <property type="match status" value="2"/>
</dbReference>
<keyword evidence="8" id="KW-0479">Metal-binding</keyword>
<evidence type="ECO:0000256" key="3">
    <source>
        <dbReference type="ARBA" id="ARBA00010587"/>
    </source>
</evidence>
<evidence type="ECO:0000256" key="12">
    <source>
        <dbReference type="ARBA" id="ARBA00022989"/>
    </source>
</evidence>
<dbReference type="NCBIfam" id="TIGR02481">
    <property type="entry name" value="hemeryth_dom"/>
    <property type="match status" value="1"/>
</dbReference>
<dbReference type="GO" id="GO:0000160">
    <property type="term" value="P:phosphorelay signal transduction system"/>
    <property type="evidence" value="ECO:0007669"/>
    <property type="project" value="UniProtKB-KW"/>
</dbReference>
<evidence type="ECO:0000259" key="17">
    <source>
        <dbReference type="PROSITE" id="PS50112"/>
    </source>
</evidence>
<dbReference type="CDD" id="cd00130">
    <property type="entry name" value="PAS"/>
    <property type="match status" value="1"/>
</dbReference>
<dbReference type="Pfam" id="PF08448">
    <property type="entry name" value="PAS_4"/>
    <property type="match status" value="1"/>
</dbReference>
<evidence type="ECO:0000259" key="18">
    <source>
        <dbReference type="PROSITE" id="PS50887"/>
    </source>
</evidence>
<dbReference type="SUPFAM" id="SSF47188">
    <property type="entry name" value="Hemerythrin-like"/>
    <property type="match status" value="1"/>
</dbReference>
<feature type="transmembrane region" description="Helical" evidence="16">
    <location>
        <begin position="15"/>
        <end position="34"/>
    </location>
</feature>
<keyword evidence="13" id="KW-0408">Iron</keyword>
<dbReference type="InterPro" id="IPR033479">
    <property type="entry name" value="dCache_1"/>
</dbReference>
<dbReference type="FunFam" id="3.30.70.270:FF:000001">
    <property type="entry name" value="Diguanylate cyclase domain protein"/>
    <property type="match status" value="1"/>
</dbReference>
<dbReference type="CDD" id="cd12107">
    <property type="entry name" value="Hemerythrin"/>
    <property type="match status" value="1"/>
</dbReference>
<dbReference type="InterPro" id="IPR012827">
    <property type="entry name" value="Hemerythrin_metal-bd"/>
</dbReference>
<comment type="cofactor">
    <cofactor evidence="1">
        <name>Mg(2+)</name>
        <dbReference type="ChEBI" id="CHEBI:18420"/>
    </cofactor>
</comment>
<evidence type="ECO:0000256" key="14">
    <source>
        <dbReference type="ARBA" id="ARBA00023012"/>
    </source>
</evidence>
<dbReference type="AlphaFoldDB" id="C4L7I1"/>
<evidence type="ECO:0000313" key="19">
    <source>
        <dbReference type="EMBL" id="ACQ93597.1"/>
    </source>
</evidence>
<dbReference type="PROSITE" id="PS50887">
    <property type="entry name" value="GGDEF"/>
    <property type="match status" value="1"/>
</dbReference>
<dbReference type="Proteomes" id="UP000009073">
    <property type="component" value="Chromosome"/>
</dbReference>
<dbReference type="eggNOG" id="COG2703">
    <property type="taxonomic scope" value="Bacteria"/>
</dbReference>
<evidence type="ECO:0000256" key="7">
    <source>
        <dbReference type="ARBA" id="ARBA00022692"/>
    </source>
</evidence>
<dbReference type="NCBIfam" id="TIGR00229">
    <property type="entry name" value="sensory_box"/>
    <property type="match status" value="1"/>
</dbReference>
<dbReference type="SUPFAM" id="SSF55785">
    <property type="entry name" value="PYP-like sensor domain (PAS domain)"/>
    <property type="match status" value="1"/>
</dbReference>
<dbReference type="GO" id="GO:0005886">
    <property type="term" value="C:plasma membrane"/>
    <property type="evidence" value="ECO:0007669"/>
    <property type="project" value="UniProtKB-SubCell"/>
</dbReference>
<feature type="transmembrane region" description="Helical" evidence="16">
    <location>
        <begin position="294"/>
        <end position="313"/>
    </location>
</feature>
<dbReference type="PROSITE" id="PS50112">
    <property type="entry name" value="PAS"/>
    <property type="match status" value="1"/>
</dbReference>
<evidence type="ECO:0000256" key="16">
    <source>
        <dbReference type="SAM" id="Phobius"/>
    </source>
</evidence>
<evidence type="ECO:0000256" key="11">
    <source>
        <dbReference type="ARBA" id="ARBA00022840"/>
    </source>
</evidence>
<sequence length="762" mass="86099">MNNNSLRTSRFTREWVIFFFCFAVMGSWLGYVSYDEYLRVDTLERERLTDNAAVIHDHISHQLISIGTTLSSVRRNLDVWSQQQDGMSVAHEHLKSLSDAMPNVHSIGILDADGNVLTSAKKEVIGKNFAYREYFQAPQKNPDPDMLYISSPFQSVLGRWTLTLSRAVIGPDGKFAGVVTASLAAQEFNVLMQAIRYSPDLWSAVIHGDGTLFLSSPDHKEPIGMNMATPGSFFSRHIKSNREVSIFTGYAAGEEQMVVLRTIQPAKFHMDKPIIFKVAREIDAIYAEWKKNTLRYSSLYILLVLVGAGGLFFSQKKRRFVERETSKAEALVRAARRELETFFDVSPDLLCMVDLDGHFRKISPSWTKLLGYSLKELEGSAFMDYVHPTDVAATKAIWLKQLNGEAVAGFTNRYRRQDGAYCFIEWCSVCRENTIYAVARDVGERKETELKLRFMAYHDGLTGLPNRQLFFDRLARSISNAKRNKKQFGLLFIDLDGFKQVNDRYGHEAGDITLQTVADRFVSSLRENDTVARMAGDEFVVILNDLGNAHEAGYVARKLLDAIAPAIVIADGMECHVGASIGIAIFPDNGTEMDTLLVAADAAMYQCKKNGKNNYMFSGDISSAETNEADLIFSDELHKVGVREIDEQHQVIVNALSNLSAAIKNNIDEKEITLLFDELGRLISSHFLSEENLMKRYAYPGLESHKAEHEYFLAEIPNVKMKVSKGFGELFMVRLIRHYLMHHILKEDKQLGEFIRQNDIKG</sequence>
<dbReference type="InterPro" id="IPR035965">
    <property type="entry name" value="PAS-like_dom_sf"/>
</dbReference>
<dbReference type="KEGG" id="tau:Tola_1998"/>
<keyword evidence="4" id="KW-1003">Cell membrane</keyword>
<dbReference type="InterPro" id="IPR013656">
    <property type="entry name" value="PAS_4"/>
</dbReference>
<dbReference type="Gene3D" id="1.20.120.50">
    <property type="entry name" value="Hemerythrin-like"/>
    <property type="match status" value="1"/>
</dbReference>
<evidence type="ECO:0000256" key="2">
    <source>
        <dbReference type="ARBA" id="ARBA00004651"/>
    </source>
</evidence>
<name>C4L7I1_TOLAT</name>
<dbReference type="InterPro" id="IPR029151">
    <property type="entry name" value="Sensor-like_sf"/>
</dbReference>
<dbReference type="InterPro" id="IPR052163">
    <property type="entry name" value="DGC-Regulatory_Protein"/>
</dbReference>
<dbReference type="InterPro" id="IPR035938">
    <property type="entry name" value="Hemerythrin-like_sf"/>
</dbReference>
<dbReference type="PANTHER" id="PTHR46663">
    <property type="entry name" value="DIGUANYLATE CYCLASE DGCT-RELATED"/>
    <property type="match status" value="1"/>
</dbReference>
<keyword evidence="15 16" id="KW-0472">Membrane</keyword>
<reference evidence="19 20" key="2">
    <citation type="journal article" date="2011" name="Stand. Genomic Sci.">
        <title>Complete genome sequence of Tolumonas auensis type strain (TA 4).</title>
        <authorList>
            <person name="Chertkov O."/>
            <person name="Copeland A."/>
            <person name="Lucas S."/>
            <person name="Lapidus A."/>
            <person name="Berry K.W."/>
            <person name="Detter J.C."/>
            <person name="Del Rio T.G."/>
            <person name="Hammon N."/>
            <person name="Dalin E."/>
            <person name="Tice H."/>
            <person name="Pitluck S."/>
            <person name="Richardson P."/>
            <person name="Bruce D."/>
            <person name="Goodwin L."/>
            <person name="Han C."/>
            <person name="Tapia R."/>
            <person name="Saunders E."/>
            <person name="Schmutz J."/>
            <person name="Brettin T."/>
            <person name="Larimer F."/>
            <person name="Land M."/>
            <person name="Hauser L."/>
            <person name="Spring S."/>
            <person name="Rohde M."/>
            <person name="Kyrpides N.C."/>
            <person name="Ivanova N."/>
            <person name="Goker M."/>
            <person name="Beller H.R."/>
            <person name="Klenk H.P."/>
            <person name="Woyke T."/>
        </authorList>
    </citation>
    <scope>NUCLEOTIDE SEQUENCE [LARGE SCALE GENOMIC DNA]</scope>
    <source>
        <strain evidence="20">DSM 9187 / TA4</strain>
    </source>
</reference>
<evidence type="ECO:0000256" key="1">
    <source>
        <dbReference type="ARBA" id="ARBA00001946"/>
    </source>
</evidence>
<dbReference type="EMBL" id="CP001616">
    <property type="protein sequence ID" value="ACQ93597.1"/>
    <property type="molecule type" value="Genomic_DNA"/>
</dbReference>
<evidence type="ECO:0000256" key="10">
    <source>
        <dbReference type="ARBA" id="ARBA00022777"/>
    </source>
</evidence>
<dbReference type="InterPro" id="IPR000014">
    <property type="entry name" value="PAS"/>
</dbReference>
<evidence type="ECO:0000256" key="15">
    <source>
        <dbReference type="ARBA" id="ARBA00023136"/>
    </source>
</evidence>
<evidence type="ECO:0000256" key="4">
    <source>
        <dbReference type="ARBA" id="ARBA00022475"/>
    </source>
</evidence>
<dbReference type="InterPro" id="IPR012312">
    <property type="entry name" value="Hemerythrin-like"/>
</dbReference>
<gene>
    <name evidence="19" type="ordered locus">Tola_1998</name>
</gene>
<dbReference type="eggNOG" id="COG4191">
    <property type="taxonomic scope" value="Bacteria"/>
</dbReference>
<dbReference type="SUPFAM" id="SSF55073">
    <property type="entry name" value="Nucleotide cyclase"/>
    <property type="match status" value="1"/>
</dbReference>
<protein>
    <submittedName>
        <fullName evidence="19">Diguanylate cyclase with PAS/PAC sensor and hemerythrin-like metal-binding domain</fullName>
    </submittedName>
</protein>
<feature type="domain" description="GGDEF" evidence="18">
    <location>
        <begin position="486"/>
        <end position="620"/>
    </location>
</feature>
<dbReference type="eggNOG" id="COG2199">
    <property type="taxonomic scope" value="Bacteria"/>
</dbReference>
<dbReference type="STRING" id="595494.Tola_1998"/>
<dbReference type="OrthoDB" id="9180959at2"/>
<evidence type="ECO:0000256" key="5">
    <source>
        <dbReference type="ARBA" id="ARBA00022553"/>
    </source>
</evidence>
<dbReference type="PROSITE" id="PS00550">
    <property type="entry name" value="HEMERYTHRINS"/>
    <property type="match status" value="1"/>
</dbReference>
<reference evidence="20" key="1">
    <citation type="submission" date="2009-05" db="EMBL/GenBank/DDBJ databases">
        <title>Complete sequence of Tolumonas auensis DSM 9187.</title>
        <authorList>
            <consortium name="US DOE Joint Genome Institute"/>
            <person name="Lucas S."/>
            <person name="Copeland A."/>
            <person name="Lapidus A."/>
            <person name="Glavina del Rio T."/>
            <person name="Tice H."/>
            <person name="Bruce D."/>
            <person name="Goodwin L."/>
            <person name="Pitluck S."/>
            <person name="Chertkov O."/>
            <person name="Brettin T."/>
            <person name="Detter J.C."/>
            <person name="Han C."/>
            <person name="Larimer F."/>
            <person name="Land M."/>
            <person name="Hauser L."/>
            <person name="Kyrpides N."/>
            <person name="Mikhailova N."/>
            <person name="Spring S."/>
            <person name="Beller H."/>
        </authorList>
    </citation>
    <scope>NUCLEOTIDE SEQUENCE [LARGE SCALE GENOMIC DNA]</scope>
    <source>
        <strain evidence="20">DSM 9187 / TA4</strain>
    </source>
</reference>
<dbReference type="PANTHER" id="PTHR46663:SF2">
    <property type="entry name" value="GGDEF DOMAIN-CONTAINING PROTEIN"/>
    <property type="match status" value="1"/>
</dbReference>
<keyword evidence="9" id="KW-0547">Nucleotide-binding</keyword>
<dbReference type="HOGENOM" id="CLU_020403_0_0_6"/>
<evidence type="ECO:0000256" key="6">
    <source>
        <dbReference type="ARBA" id="ARBA00022679"/>
    </source>
</evidence>
<dbReference type="Pfam" id="PF02743">
    <property type="entry name" value="dCache_1"/>
    <property type="match status" value="1"/>
</dbReference>
<evidence type="ECO:0000256" key="9">
    <source>
        <dbReference type="ARBA" id="ARBA00022741"/>
    </source>
</evidence>
<dbReference type="NCBIfam" id="TIGR00254">
    <property type="entry name" value="GGDEF"/>
    <property type="match status" value="1"/>
</dbReference>
<dbReference type="InterPro" id="IPR000160">
    <property type="entry name" value="GGDEF_dom"/>
</dbReference>
<organism evidence="19 20">
    <name type="scientific">Tolumonas auensis (strain DSM 9187 / NBRC 110442 / TA 4)</name>
    <dbReference type="NCBI Taxonomy" id="595494"/>
    <lineage>
        <taxon>Bacteria</taxon>
        <taxon>Pseudomonadati</taxon>
        <taxon>Pseudomonadota</taxon>
        <taxon>Gammaproteobacteria</taxon>
        <taxon>Aeromonadales</taxon>
        <taxon>Aeromonadaceae</taxon>
        <taxon>Tolumonas</taxon>
    </lineage>
</organism>